<gene>
    <name evidence="1" type="ORF">L2764_00410</name>
</gene>
<accession>A0ABT0L5M6</accession>
<evidence type="ECO:0000313" key="1">
    <source>
        <dbReference type="EMBL" id="MCL1122981.1"/>
    </source>
</evidence>
<comment type="caution">
    <text evidence="1">The sequence shown here is derived from an EMBL/GenBank/DDBJ whole genome shotgun (WGS) entry which is preliminary data.</text>
</comment>
<organism evidence="1 2">
    <name type="scientific">Shewanella surugensis</name>
    <dbReference type="NCBI Taxonomy" id="212020"/>
    <lineage>
        <taxon>Bacteria</taxon>
        <taxon>Pseudomonadati</taxon>
        <taxon>Pseudomonadota</taxon>
        <taxon>Gammaproteobacteria</taxon>
        <taxon>Alteromonadales</taxon>
        <taxon>Shewanellaceae</taxon>
        <taxon>Shewanella</taxon>
    </lineage>
</organism>
<evidence type="ECO:0000313" key="2">
    <source>
        <dbReference type="Proteomes" id="UP001203423"/>
    </source>
</evidence>
<reference evidence="1 2" key="1">
    <citation type="submission" date="2022-01" db="EMBL/GenBank/DDBJ databases">
        <title>Whole genome-based taxonomy of the Shewanellaceae.</title>
        <authorList>
            <person name="Martin-Rodriguez A.J."/>
        </authorList>
    </citation>
    <scope>NUCLEOTIDE SEQUENCE [LARGE SCALE GENOMIC DNA]</scope>
    <source>
        <strain evidence="1 2">DSM 17177</strain>
    </source>
</reference>
<proteinExistence type="predicted"/>
<protein>
    <submittedName>
        <fullName evidence="1">Uncharacterized protein</fullName>
    </submittedName>
</protein>
<name>A0ABT0L5M6_9GAMM</name>
<dbReference type="EMBL" id="JAKIKS010000001">
    <property type="protein sequence ID" value="MCL1122981.1"/>
    <property type="molecule type" value="Genomic_DNA"/>
</dbReference>
<dbReference type="RefSeq" id="WP_248938260.1">
    <property type="nucleotide sequence ID" value="NZ_JAKIKS010000001.1"/>
</dbReference>
<keyword evidence="2" id="KW-1185">Reference proteome</keyword>
<dbReference type="Proteomes" id="UP001203423">
    <property type="component" value="Unassembled WGS sequence"/>
</dbReference>
<sequence length="66" mass="7640">MIYKKNVDDNSSALKQYSVKKYGSYNNALEVAIQFRGDYIEKLKQHIDANAEFIKTHGYPANKKLK</sequence>